<accession>A0A0N5CJZ2</accession>
<evidence type="ECO:0000313" key="4">
    <source>
        <dbReference type="WBParaSite" id="TCLT_0000036601-mRNA-1"/>
    </source>
</evidence>
<keyword evidence="3" id="KW-1185">Reference proteome</keyword>
<dbReference type="OrthoDB" id="5818055at2759"/>
<dbReference type="WBParaSite" id="TCLT_0000036601-mRNA-1">
    <property type="protein sequence ID" value="TCLT_0000036601-mRNA-1"/>
    <property type="gene ID" value="TCLT_0000036601"/>
</dbReference>
<evidence type="ECO:0000313" key="3">
    <source>
        <dbReference type="Proteomes" id="UP000276776"/>
    </source>
</evidence>
<evidence type="ECO:0000313" key="2">
    <source>
        <dbReference type="EMBL" id="VDM95308.1"/>
    </source>
</evidence>
<dbReference type="EMBL" id="UYYF01000024">
    <property type="protein sequence ID" value="VDM95308.1"/>
    <property type="molecule type" value="Genomic_DNA"/>
</dbReference>
<protein>
    <submittedName>
        <fullName evidence="4">HORMA domain-containing protein</fullName>
    </submittedName>
</protein>
<feature type="region of interest" description="Disordered" evidence="1">
    <location>
        <begin position="25"/>
        <end position="51"/>
    </location>
</feature>
<gene>
    <name evidence="2" type="ORF">TCLT_LOCUS367</name>
</gene>
<reference evidence="2 3" key="2">
    <citation type="submission" date="2018-11" db="EMBL/GenBank/DDBJ databases">
        <authorList>
            <consortium name="Pathogen Informatics"/>
        </authorList>
    </citation>
    <scope>NUCLEOTIDE SEQUENCE [LARGE SCALE GENOMIC DNA]</scope>
</reference>
<sequence length="217" mass="25037">MESKLGRSKTAKKDTDMRRIVVQQVMQESPNIPNQEHFTGDKKDKQSTATLHDTGESACASQFWEYSEINLTKKCINEVLHTFFSSLRNDVELVIKLRIHDIYPRLHIELNPIDETIQYEGSRHTQSSEVSIGKKQKHGQFDDLLSANNFDYEHDDPTMRSMEERSCSMCCAKVSDATTARSPGSLQHNTVYSHVVAFVKSIVRGRRRKRNEQEKKY</sequence>
<evidence type="ECO:0000256" key="1">
    <source>
        <dbReference type="SAM" id="MobiDB-lite"/>
    </source>
</evidence>
<name>A0A0N5CJZ2_THECL</name>
<dbReference type="Proteomes" id="UP000276776">
    <property type="component" value="Unassembled WGS sequence"/>
</dbReference>
<proteinExistence type="predicted"/>
<organism evidence="4">
    <name type="scientific">Thelazia callipaeda</name>
    <name type="common">Oriental eyeworm</name>
    <name type="synonym">Parasitic nematode</name>
    <dbReference type="NCBI Taxonomy" id="103827"/>
    <lineage>
        <taxon>Eukaryota</taxon>
        <taxon>Metazoa</taxon>
        <taxon>Ecdysozoa</taxon>
        <taxon>Nematoda</taxon>
        <taxon>Chromadorea</taxon>
        <taxon>Rhabditida</taxon>
        <taxon>Spirurina</taxon>
        <taxon>Spiruromorpha</taxon>
        <taxon>Thelazioidea</taxon>
        <taxon>Thelaziidae</taxon>
        <taxon>Thelazia</taxon>
    </lineage>
</organism>
<reference evidence="4" key="1">
    <citation type="submission" date="2017-02" db="UniProtKB">
        <authorList>
            <consortium name="WormBaseParasite"/>
        </authorList>
    </citation>
    <scope>IDENTIFICATION</scope>
</reference>
<dbReference type="AlphaFoldDB" id="A0A0N5CJZ2"/>
<feature type="compositionally biased region" description="Polar residues" evidence="1">
    <location>
        <begin position="25"/>
        <end position="37"/>
    </location>
</feature>